<feature type="non-terminal residue" evidence="3">
    <location>
        <position position="1"/>
    </location>
</feature>
<protein>
    <recommendedName>
        <fullName evidence="5">MARVEL domain-containing protein</fullName>
    </recommendedName>
</protein>
<accession>A0A067Q778</accession>
<name>A0A067Q778_9AGAM</name>
<keyword evidence="2" id="KW-0732">Signal</keyword>
<keyword evidence="4" id="KW-1185">Reference proteome</keyword>
<feature type="signal peptide" evidence="2">
    <location>
        <begin position="1"/>
        <end position="17"/>
    </location>
</feature>
<evidence type="ECO:0000256" key="1">
    <source>
        <dbReference type="SAM" id="Phobius"/>
    </source>
</evidence>
<proteinExistence type="predicted"/>
<feature type="transmembrane region" description="Helical" evidence="1">
    <location>
        <begin position="75"/>
        <end position="92"/>
    </location>
</feature>
<dbReference type="OrthoDB" id="2117453at2759"/>
<evidence type="ECO:0008006" key="5">
    <source>
        <dbReference type="Google" id="ProtNLM"/>
    </source>
</evidence>
<keyword evidence="1" id="KW-0472">Membrane</keyword>
<organism evidence="3 4">
    <name type="scientific">Jaapia argillacea MUCL 33604</name>
    <dbReference type="NCBI Taxonomy" id="933084"/>
    <lineage>
        <taxon>Eukaryota</taxon>
        <taxon>Fungi</taxon>
        <taxon>Dikarya</taxon>
        <taxon>Basidiomycota</taxon>
        <taxon>Agaricomycotina</taxon>
        <taxon>Agaricomycetes</taxon>
        <taxon>Agaricomycetidae</taxon>
        <taxon>Jaapiales</taxon>
        <taxon>Jaapiaceae</taxon>
        <taxon>Jaapia</taxon>
    </lineage>
</organism>
<evidence type="ECO:0000313" key="4">
    <source>
        <dbReference type="Proteomes" id="UP000027265"/>
    </source>
</evidence>
<feature type="transmembrane region" description="Helical" evidence="1">
    <location>
        <begin position="41"/>
        <end position="63"/>
    </location>
</feature>
<feature type="chain" id="PRO_5001647961" description="MARVEL domain-containing protein" evidence="2">
    <location>
        <begin position="18"/>
        <end position="167"/>
    </location>
</feature>
<dbReference type="EMBL" id="KL197710">
    <property type="protein sequence ID" value="KDQ62844.1"/>
    <property type="molecule type" value="Genomic_DNA"/>
</dbReference>
<dbReference type="Proteomes" id="UP000027265">
    <property type="component" value="Unassembled WGS sequence"/>
</dbReference>
<dbReference type="STRING" id="933084.A0A067Q778"/>
<evidence type="ECO:0000313" key="3">
    <source>
        <dbReference type="EMBL" id="KDQ62844.1"/>
    </source>
</evidence>
<keyword evidence="1" id="KW-0812">Transmembrane</keyword>
<feature type="transmembrane region" description="Helical" evidence="1">
    <location>
        <begin position="124"/>
        <end position="148"/>
    </location>
</feature>
<dbReference type="AlphaFoldDB" id="A0A067Q778"/>
<sequence>VVFGLMILSALAELAISAWLTSIFCSDTEGYDLSVCDRSRFTLFASIWTIVFSVIYMGSFLYCTYRNIKDPGIDVASHLIMLSFTWAFWLAAASSTTSTLGFGNLNCELADVFYCSQLSVEAGLAWLLFVLTTFALITVCIIGISATLRGKEFFWAQFISEPGSEIP</sequence>
<dbReference type="InParanoid" id="A0A067Q778"/>
<evidence type="ECO:0000256" key="2">
    <source>
        <dbReference type="SAM" id="SignalP"/>
    </source>
</evidence>
<keyword evidence="1" id="KW-1133">Transmembrane helix</keyword>
<gene>
    <name evidence="3" type="ORF">JAAARDRAFT_119712</name>
</gene>
<dbReference type="HOGENOM" id="CLU_109463_0_1_1"/>
<reference evidence="4" key="1">
    <citation type="journal article" date="2014" name="Proc. Natl. Acad. Sci. U.S.A.">
        <title>Extensive sampling of basidiomycete genomes demonstrates inadequacy of the white-rot/brown-rot paradigm for wood decay fungi.</title>
        <authorList>
            <person name="Riley R."/>
            <person name="Salamov A.A."/>
            <person name="Brown D.W."/>
            <person name="Nagy L.G."/>
            <person name="Floudas D."/>
            <person name="Held B.W."/>
            <person name="Levasseur A."/>
            <person name="Lombard V."/>
            <person name="Morin E."/>
            <person name="Otillar R."/>
            <person name="Lindquist E.A."/>
            <person name="Sun H."/>
            <person name="LaButti K.M."/>
            <person name="Schmutz J."/>
            <person name="Jabbour D."/>
            <person name="Luo H."/>
            <person name="Baker S.E."/>
            <person name="Pisabarro A.G."/>
            <person name="Walton J.D."/>
            <person name="Blanchette R.A."/>
            <person name="Henrissat B."/>
            <person name="Martin F."/>
            <person name="Cullen D."/>
            <person name="Hibbett D.S."/>
            <person name="Grigoriev I.V."/>
        </authorList>
    </citation>
    <scope>NUCLEOTIDE SEQUENCE [LARGE SCALE GENOMIC DNA]</scope>
    <source>
        <strain evidence="4">MUCL 33604</strain>
    </source>
</reference>